<organism evidence="1">
    <name type="scientific">Anguilla anguilla</name>
    <name type="common">European freshwater eel</name>
    <name type="synonym">Muraena anguilla</name>
    <dbReference type="NCBI Taxonomy" id="7936"/>
    <lineage>
        <taxon>Eukaryota</taxon>
        <taxon>Metazoa</taxon>
        <taxon>Chordata</taxon>
        <taxon>Craniata</taxon>
        <taxon>Vertebrata</taxon>
        <taxon>Euteleostomi</taxon>
        <taxon>Actinopterygii</taxon>
        <taxon>Neopterygii</taxon>
        <taxon>Teleostei</taxon>
        <taxon>Anguilliformes</taxon>
        <taxon>Anguillidae</taxon>
        <taxon>Anguilla</taxon>
    </lineage>
</organism>
<dbReference type="EMBL" id="GBXM01041987">
    <property type="protein sequence ID" value="JAH66590.1"/>
    <property type="molecule type" value="Transcribed_RNA"/>
</dbReference>
<name>A0A0E9UMX8_ANGAN</name>
<accession>A0A0E9UMX8</accession>
<protein>
    <submittedName>
        <fullName evidence="1">Uncharacterized protein</fullName>
    </submittedName>
</protein>
<dbReference type="AlphaFoldDB" id="A0A0E9UMX8"/>
<reference evidence="1" key="1">
    <citation type="submission" date="2014-11" db="EMBL/GenBank/DDBJ databases">
        <authorList>
            <person name="Amaro Gonzalez C."/>
        </authorList>
    </citation>
    <scope>NUCLEOTIDE SEQUENCE</scope>
</reference>
<evidence type="ECO:0000313" key="1">
    <source>
        <dbReference type="EMBL" id="JAH66590.1"/>
    </source>
</evidence>
<proteinExistence type="predicted"/>
<sequence>MAAPLDSLPHHFFVHGVGSVKRQN</sequence>
<reference evidence="1" key="2">
    <citation type="journal article" date="2015" name="Fish Shellfish Immunol.">
        <title>Early steps in the European eel (Anguilla anguilla)-Vibrio vulnificus interaction in the gills: Role of the RtxA13 toxin.</title>
        <authorList>
            <person name="Callol A."/>
            <person name="Pajuelo D."/>
            <person name="Ebbesson L."/>
            <person name="Teles M."/>
            <person name="MacKenzie S."/>
            <person name="Amaro C."/>
        </authorList>
    </citation>
    <scope>NUCLEOTIDE SEQUENCE</scope>
</reference>